<dbReference type="AlphaFoldDB" id="A0AA43TWM9"/>
<dbReference type="GO" id="GO:0005789">
    <property type="term" value="C:endoplasmic reticulum membrane"/>
    <property type="evidence" value="ECO:0007669"/>
    <property type="project" value="UniProtKB-SubCell"/>
</dbReference>
<dbReference type="PANTHER" id="PTHR35329">
    <property type="entry name" value="CHITIN SYNTHASE EXPORT CHAPERONE"/>
    <property type="match status" value="1"/>
</dbReference>
<comment type="caution">
    <text evidence="13">The sequence shown here is derived from an EMBL/GenBank/DDBJ whole genome shotgun (WGS) entry which is preliminary data.</text>
</comment>
<feature type="region of interest" description="Disordered" evidence="11">
    <location>
        <begin position="318"/>
        <end position="337"/>
    </location>
</feature>
<evidence type="ECO:0000256" key="6">
    <source>
        <dbReference type="ARBA" id="ARBA00022824"/>
    </source>
</evidence>
<dbReference type="GO" id="GO:0006457">
    <property type="term" value="P:protein folding"/>
    <property type="evidence" value="ECO:0007669"/>
    <property type="project" value="TreeGrafter"/>
</dbReference>
<dbReference type="Pfam" id="PF12271">
    <property type="entry name" value="Chs7"/>
    <property type="match status" value="1"/>
</dbReference>
<feature type="transmembrane region" description="Helical" evidence="12">
    <location>
        <begin position="185"/>
        <end position="211"/>
    </location>
</feature>
<feature type="compositionally biased region" description="Polar residues" evidence="11">
    <location>
        <begin position="418"/>
        <end position="434"/>
    </location>
</feature>
<evidence type="ECO:0000313" key="14">
    <source>
        <dbReference type="Proteomes" id="UP001161017"/>
    </source>
</evidence>
<evidence type="ECO:0000256" key="1">
    <source>
        <dbReference type="ARBA" id="ARBA00004477"/>
    </source>
</evidence>
<gene>
    <name evidence="13" type="primary">CHS7</name>
    <name evidence="13" type="ORF">OHK93_008563</name>
</gene>
<sequence length="897" mass="99632">MGFGDFQTICSKNLLPLCSLVGPPSAISGSPAGIQATCYARSVELANTIIFEAATDFMHILALGMAAIMVLHVRSKFTAVGRKEITTFFYIYMMLTMTSLILDSGVSPPGSGSFAYLAAIQNGFTSALCTCLLINGFVGFQLYEDGTRQSVWLIRGCSAGMFLISGAVSILTFKNRAGLGPQNTIGLFVVLYLLNTICLLIYVVMQVILVANTLQDRWPLGDIAFGVFFFVVGQVILYVFSDTLCNGVSHYLDGLFFATICNLLAVMMVYKYWDSITKEDLEFSVGTKQGNWEVKELLPEEDRRGTVYHDNASEYTGSLLQQGTPRNSHYDEPHDPPCARCKREVKECFFSATRRKRKNDEDHEDTVEDDADAAAHLARRKSARAQGSIDHGSDDSRDIRGTSPLPSQSPLNAYGQPHVSSSYHLQHGNPSPRLSTVDAAQEQQEVYNERASTLFQSPINTPGDALHLLLQASGQSEVLEGHTPSQSVVAAEPFQRTASSTHPFRRESVSKRRRSQSDRLGPVVTAQEHGSPSPSRELLNIWARLRFVRAGWFTAREAMAYIDYYYKYLAPLTPVSHPDLRTLESNPGILSEEPVLTVTLLTISSRYMHLTGAGSQTRSMMVHERLWKYLQNMVTRMFWGQEQFGGGFCGAGARKRASKGTERGGLRTVGTVESLLLLSDFHPRSMHFPPNDDDEDILAPDDDTLRGLSSAEEANLASSTDSTFAGWTEPAVRSDRMTWSLIAFAHALAFELGIFGTFADGLKIVDGRVKRPGGPLMHHKRADRLERLLYIYMTQACGRFGFPSMYPDHLTNYNLQTMTPGFTSVDSTMLENQSPGDKVQDAWVDLTAINKNCNDTLFKSKDFIENLIRTGDYVNKLQQPLAQLNAWRDRLHRAKSK</sequence>
<evidence type="ECO:0000256" key="10">
    <source>
        <dbReference type="ARBA" id="ARBA00023316"/>
    </source>
</evidence>
<keyword evidence="14" id="KW-1185">Reference proteome</keyword>
<evidence type="ECO:0000256" key="11">
    <source>
        <dbReference type="SAM" id="MobiDB-lite"/>
    </source>
</evidence>
<dbReference type="Proteomes" id="UP001161017">
    <property type="component" value="Unassembled WGS sequence"/>
</dbReference>
<organism evidence="13 14">
    <name type="scientific">Ramalina farinacea</name>
    <dbReference type="NCBI Taxonomy" id="258253"/>
    <lineage>
        <taxon>Eukaryota</taxon>
        <taxon>Fungi</taxon>
        <taxon>Dikarya</taxon>
        <taxon>Ascomycota</taxon>
        <taxon>Pezizomycotina</taxon>
        <taxon>Lecanoromycetes</taxon>
        <taxon>OSLEUM clade</taxon>
        <taxon>Lecanoromycetidae</taxon>
        <taxon>Lecanorales</taxon>
        <taxon>Lecanorineae</taxon>
        <taxon>Ramalinaceae</taxon>
        <taxon>Ramalina</taxon>
    </lineage>
</organism>
<proteinExistence type="inferred from homology"/>
<keyword evidence="8 12" id="KW-1133">Transmembrane helix</keyword>
<evidence type="ECO:0000256" key="2">
    <source>
        <dbReference type="ARBA" id="ARBA00009274"/>
    </source>
</evidence>
<evidence type="ECO:0000256" key="3">
    <source>
        <dbReference type="ARBA" id="ARBA00018354"/>
    </source>
</evidence>
<dbReference type="EMBL" id="JAPUFD010000009">
    <property type="protein sequence ID" value="MDI1489285.1"/>
    <property type="molecule type" value="Genomic_DNA"/>
</dbReference>
<feature type="transmembrane region" description="Helical" evidence="12">
    <location>
        <begin position="49"/>
        <end position="73"/>
    </location>
</feature>
<keyword evidence="9 12" id="KW-0472">Membrane</keyword>
<evidence type="ECO:0000313" key="13">
    <source>
        <dbReference type="EMBL" id="MDI1489285.1"/>
    </source>
</evidence>
<feature type="transmembrane region" description="Helical" evidence="12">
    <location>
        <begin position="85"/>
        <end position="102"/>
    </location>
</feature>
<feature type="compositionally biased region" description="Basic and acidic residues" evidence="11">
    <location>
        <begin position="328"/>
        <end position="337"/>
    </location>
</feature>
<reference evidence="13" key="1">
    <citation type="journal article" date="2023" name="Genome Biol. Evol.">
        <title>First Whole Genome Sequence and Flow Cytometry Genome Size Data for the Lichen-Forming Fungus Ramalina farinacea (Ascomycota).</title>
        <authorList>
            <person name="Llewellyn T."/>
            <person name="Mian S."/>
            <person name="Hill R."/>
            <person name="Leitch I.J."/>
            <person name="Gaya E."/>
        </authorList>
    </citation>
    <scope>NUCLEOTIDE SEQUENCE</scope>
    <source>
        <strain evidence="13">LIQ254RAFAR</strain>
    </source>
</reference>
<feature type="transmembrane region" description="Helical" evidence="12">
    <location>
        <begin position="223"/>
        <end position="240"/>
    </location>
</feature>
<feature type="transmembrane region" description="Helical" evidence="12">
    <location>
        <begin position="114"/>
        <end position="140"/>
    </location>
</feature>
<dbReference type="PANTHER" id="PTHR35329:SF2">
    <property type="entry name" value="CHITIN SYNTHASE EXPORT CHAPERONE"/>
    <property type="match status" value="1"/>
</dbReference>
<keyword evidence="10" id="KW-0961">Cell wall biogenesis/degradation</keyword>
<dbReference type="InterPro" id="IPR022057">
    <property type="entry name" value="Chs7"/>
</dbReference>
<feature type="compositionally biased region" description="Basic and acidic residues" evidence="11">
    <location>
        <begin position="391"/>
        <end position="400"/>
    </location>
</feature>
<accession>A0AA43TWM9</accession>
<dbReference type="GO" id="GO:0051082">
    <property type="term" value="F:unfolded protein binding"/>
    <property type="evidence" value="ECO:0007669"/>
    <property type="project" value="TreeGrafter"/>
</dbReference>
<evidence type="ECO:0000256" key="4">
    <source>
        <dbReference type="ARBA" id="ARBA00022448"/>
    </source>
</evidence>
<feature type="region of interest" description="Disordered" evidence="11">
    <location>
        <begin position="376"/>
        <end position="443"/>
    </location>
</feature>
<feature type="compositionally biased region" description="Polar residues" evidence="11">
    <location>
        <begin position="318"/>
        <end position="327"/>
    </location>
</feature>
<feature type="transmembrane region" description="Helical" evidence="12">
    <location>
        <begin position="252"/>
        <end position="273"/>
    </location>
</feature>
<feature type="transmembrane region" description="Helical" evidence="12">
    <location>
        <begin position="152"/>
        <end position="173"/>
    </location>
</feature>
<evidence type="ECO:0000256" key="8">
    <source>
        <dbReference type="ARBA" id="ARBA00022989"/>
    </source>
</evidence>
<comment type="subcellular location">
    <subcellularLocation>
        <location evidence="1">Endoplasmic reticulum membrane</location>
        <topology evidence="1">Multi-pass membrane protein</topology>
    </subcellularLocation>
</comment>
<comment type="similarity">
    <text evidence="2">Belongs to the CHS7 family.</text>
</comment>
<evidence type="ECO:0000256" key="12">
    <source>
        <dbReference type="SAM" id="Phobius"/>
    </source>
</evidence>
<dbReference type="GO" id="GO:0015031">
    <property type="term" value="P:protein transport"/>
    <property type="evidence" value="ECO:0007669"/>
    <property type="project" value="UniProtKB-KW"/>
</dbReference>
<keyword evidence="4" id="KW-0813">Transport</keyword>
<evidence type="ECO:0000256" key="9">
    <source>
        <dbReference type="ARBA" id="ARBA00023136"/>
    </source>
</evidence>
<dbReference type="GO" id="GO:0071555">
    <property type="term" value="P:cell wall organization"/>
    <property type="evidence" value="ECO:0007669"/>
    <property type="project" value="UniProtKB-KW"/>
</dbReference>
<feature type="region of interest" description="Disordered" evidence="11">
    <location>
        <begin position="477"/>
        <end position="534"/>
    </location>
</feature>
<name>A0AA43TWM9_9LECA</name>
<protein>
    <recommendedName>
        <fullName evidence="3">Chitin synthase export chaperone</fullName>
    </recommendedName>
</protein>
<evidence type="ECO:0000256" key="7">
    <source>
        <dbReference type="ARBA" id="ARBA00022927"/>
    </source>
</evidence>
<keyword evidence="5 12" id="KW-0812">Transmembrane</keyword>
<keyword evidence="6" id="KW-0256">Endoplasmic reticulum</keyword>
<keyword evidence="7" id="KW-0653">Protein transport</keyword>
<evidence type="ECO:0000256" key="5">
    <source>
        <dbReference type="ARBA" id="ARBA00022692"/>
    </source>
</evidence>